<reference evidence="2 3" key="1">
    <citation type="journal article" date="2022" name="Nat. Plants">
        <title>Genomes of leafy and leafless Platanthera orchids illuminate the evolution of mycoheterotrophy.</title>
        <authorList>
            <person name="Li M.H."/>
            <person name="Liu K.W."/>
            <person name="Li Z."/>
            <person name="Lu H.C."/>
            <person name="Ye Q.L."/>
            <person name="Zhang D."/>
            <person name="Wang J.Y."/>
            <person name="Li Y.F."/>
            <person name="Zhong Z.M."/>
            <person name="Liu X."/>
            <person name="Yu X."/>
            <person name="Liu D.K."/>
            <person name="Tu X.D."/>
            <person name="Liu B."/>
            <person name="Hao Y."/>
            <person name="Liao X.Y."/>
            <person name="Jiang Y.T."/>
            <person name="Sun W.H."/>
            <person name="Chen J."/>
            <person name="Chen Y.Q."/>
            <person name="Ai Y."/>
            <person name="Zhai J.W."/>
            <person name="Wu S.S."/>
            <person name="Zhou Z."/>
            <person name="Hsiao Y.Y."/>
            <person name="Wu W.L."/>
            <person name="Chen Y.Y."/>
            <person name="Lin Y.F."/>
            <person name="Hsu J.L."/>
            <person name="Li C.Y."/>
            <person name="Wang Z.W."/>
            <person name="Zhao X."/>
            <person name="Zhong W.Y."/>
            <person name="Ma X.K."/>
            <person name="Ma L."/>
            <person name="Huang J."/>
            <person name="Chen G.Z."/>
            <person name="Huang M.Z."/>
            <person name="Huang L."/>
            <person name="Peng D.H."/>
            <person name="Luo Y.B."/>
            <person name="Zou S.Q."/>
            <person name="Chen S.P."/>
            <person name="Lan S."/>
            <person name="Tsai W.C."/>
            <person name="Van de Peer Y."/>
            <person name="Liu Z.J."/>
        </authorList>
    </citation>
    <scope>NUCLEOTIDE SEQUENCE [LARGE SCALE GENOMIC DNA]</scope>
    <source>
        <strain evidence="2">Lor288</strain>
    </source>
</reference>
<evidence type="ECO:0000256" key="1">
    <source>
        <dbReference type="SAM" id="Coils"/>
    </source>
</evidence>
<evidence type="ECO:0000313" key="3">
    <source>
        <dbReference type="Proteomes" id="UP001412067"/>
    </source>
</evidence>
<accession>A0ABR2LKN9</accession>
<comment type="caution">
    <text evidence="2">The sequence shown here is derived from an EMBL/GenBank/DDBJ whole genome shotgun (WGS) entry which is preliminary data.</text>
</comment>
<sequence length="225" mass="25769">MKLPLQFRFERSKARRVAARRRAILIAESNVAVCIKRLEELERRWREEGERMKAAVLELNNLERVRQASVALNVWQPVVVRGSQRQMVEQCTVPIASRLSDLQMEVNLCRQQIATNKKAHAELMKKLSESKDVLSSLKYSPLETNNSSEPGNCSGTKRKKLKSYSSESLLSLLFSSPGNILFTFLQSFTHACMKVHSCVNFEVLRVFGYASGRSYFIPLMHYIRA</sequence>
<proteinExistence type="predicted"/>
<gene>
    <name evidence="2" type="primary">SKIP24</name>
    <name evidence="2" type="ORF">KSP40_PGU000665</name>
</gene>
<evidence type="ECO:0000313" key="2">
    <source>
        <dbReference type="EMBL" id="KAK8943716.1"/>
    </source>
</evidence>
<protein>
    <submittedName>
        <fullName evidence="2">F-box protein SKIP24</fullName>
    </submittedName>
</protein>
<keyword evidence="3" id="KW-1185">Reference proteome</keyword>
<name>A0ABR2LKN9_9ASPA</name>
<dbReference type="Proteomes" id="UP001412067">
    <property type="component" value="Unassembled WGS sequence"/>
</dbReference>
<dbReference type="EMBL" id="JBBWWR010000018">
    <property type="protein sequence ID" value="KAK8943716.1"/>
    <property type="molecule type" value="Genomic_DNA"/>
</dbReference>
<feature type="coiled-coil region" evidence="1">
    <location>
        <begin position="24"/>
        <end position="55"/>
    </location>
</feature>
<keyword evidence="1" id="KW-0175">Coiled coil</keyword>
<organism evidence="2 3">
    <name type="scientific">Platanthera guangdongensis</name>
    <dbReference type="NCBI Taxonomy" id="2320717"/>
    <lineage>
        <taxon>Eukaryota</taxon>
        <taxon>Viridiplantae</taxon>
        <taxon>Streptophyta</taxon>
        <taxon>Embryophyta</taxon>
        <taxon>Tracheophyta</taxon>
        <taxon>Spermatophyta</taxon>
        <taxon>Magnoliopsida</taxon>
        <taxon>Liliopsida</taxon>
        <taxon>Asparagales</taxon>
        <taxon>Orchidaceae</taxon>
        <taxon>Orchidoideae</taxon>
        <taxon>Orchideae</taxon>
        <taxon>Orchidinae</taxon>
        <taxon>Platanthera</taxon>
    </lineage>
</organism>